<evidence type="ECO:0000313" key="3">
    <source>
        <dbReference type="EMBL" id="KAK0610823.1"/>
    </source>
</evidence>
<gene>
    <name evidence="3" type="ORF">B0T14DRAFT_314383</name>
</gene>
<comment type="caution">
    <text evidence="3">The sequence shown here is derived from an EMBL/GenBank/DDBJ whole genome shotgun (WGS) entry which is preliminary data.</text>
</comment>
<evidence type="ECO:0000256" key="1">
    <source>
        <dbReference type="SAM" id="MobiDB-lite"/>
    </source>
</evidence>
<dbReference type="AlphaFoldDB" id="A0AA39TX57"/>
<feature type="compositionally biased region" description="Basic and acidic residues" evidence="1">
    <location>
        <begin position="367"/>
        <end position="389"/>
    </location>
</feature>
<dbReference type="CDD" id="cd00882">
    <property type="entry name" value="Ras_like_GTPase"/>
    <property type="match status" value="1"/>
</dbReference>
<evidence type="ECO:0000259" key="2">
    <source>
        <dbReference type="Pfam" id="PF01926"/>
    </source>
</evidence>
<dbReference type="SUPFAM" id="SSF52540">
    <property type="entry name" value="P-loop containing nucleoside triphosphate hydrolases"/>
    <property type="match status" value="1"/>
</dbReference>
<dbReference type="EMBL" id="JAULSU010000007">
    <property type="protein sequence ID" value="KAK0610823.1"/>
    <property type="molecule type" value="Genomic_DNA"/>
</dbReference>
<accession>A0AA39TX57</accession>
<feature type="region of interest" description="Disordered" evidence="1">
    <location>
        <begin position="367"/>
        <end position="390"/>
    </location>
</feature>
<keyword evidence="4" id="KW-1185">Reference proteome</keyword>
<evidence type="ECO:0000313" key="4">
    <source>
        <dbReference type="Proteomes" id="UP001175000"/>
    </source>
</evidence>
<dbReference type="GO" id="GO:0005525">
    <property type="term" value="F:GTP binding"/>
    <property type="evidence" value="ECO:0007669"/>
    <property type="project" value="InterPro"/>
</dbReference>
<keyword evidence="3" id="KW-0378">Hydrolase</keyword>
<reference evidence="3" key="1">
    <citation type="submission" date="2023-06" db="EMBL/GenBank/DDBJ databases">
        <title>Genome-scale phylogeny and comparative genomics of the fungal order Sordariales.</title>
        <authorList>
            <consortium name="Lawrence Berkeley National Laboratory"/>
            <person name="Hensen N."/>
            <person name="Bonometti L."/>
            <person name="Westerberg I."/>
            <person name="Brannstrom I.O."/>
            <person name="Guillou S."/>
            <person name="Cros-Aarteil S."/>
            <person name="Calhoun S."/>
            <person name="Haridas S."/>
            <person name="Kuo A."/>
            <person name="Mondo S."/>
            <person name="Pangilinan J."/>
            <person name="Riley R."/>
            <person name="Labutti K."/>
            <person name="Andreopoulos B."/>
            <person name="Lipzen A."/>
            <person name="Chen C."/>
            <person name="Yanf M."/>
            <person name="Daum C."/>
            <person name="Ng V."/>
            <person name="Clum A."/>
            <person name="Steindorff A."/>
            <person name="Ohm R."/>
            <person name="Martin F."/>
            <person name="Silar P."/>
            <person name="Natvig D."/>
            <person name="Lalanne C."/>
            <person name="Gautier V."/>
            <person name="Ament-Velasquez S.L."/>
            <person name="Kruys A."/>
            <person name="Hutchinson M.I."/>
            <person name="Powell A.J."/>
            <person name="Barry K."/>
            <person name="Miller A.N."/>
            <person name="Grigoriev I.V."/>
            <person name="Debuchy R."/>
            <person name="Gladieux P."/>
            <person name="Thoren M.H."/>
            <person name="Johannesson H."/>
        </authorList>
    </citation>
    <scope>NUCLEOTIDE SEQUENCE</scope>
    <source>
        <strain evidence="3">CBS 606.72</strain>
    </source>
</reference>
<dbReference type="Pfam" id="PF01926">
    <property type="entry name" value="MMR_HSR1"/>
    <property type="match status" value="1"/>
</dbReference>
<dbReference type="GO" id="GO:0016787">
    <property type="term" value="F:hydrolase activity"/>
    <property type="evidence" value="ECO:0007669"/>
    <property type="project" value="UniProtKB-KW"/>
</dbReference>
<proteinExistence type="predicted"/>
<organism evidence="3 4">
    <name type="scientific">Immersiella caudata</name>
    <dbReference type="NCBI Taxonomy" id="314043"/>
    <lineage>
        <taxon>Eukaryota</taxon>
        <taxon>Fungi</taxon>
        <taxon>Dikarya</taxon>
        <taxon>Ascomycota</taxon>
        <taxon>Pezizomycotina</taxon>
        <taxon>Sordariomycetes</taxon>
        <taxon>Sordariomycetidae</taxon>
        <taxon>Sordariales</taxon>
        <taxon>Lasiosphaeriaceae</taxon>
        <taxon>Immersiella</taxon>
    </lineage>
</organism>
<name>A0AA39TX57_9PEZI</name>
<dbReference type="Gene3D" id="3.40.50.300">
    <property type="entry name" value="P-loop containing nucleotide triphosphate hydrolases"/>
    <property type="match status" value="1"/>
</dbReference>
<feature type="domain" description="G" evidence="2">
    <location>
        <begin position="30"/>
        <end position="87"/>
    </location>
</feature>
<dbReference type="InterPro" id="IPR006073">
    <property type="entry name" value="GTP-bd"/>
</dbReference>
<dbReference type="Proteomes" id="UP001175000">
    <property type="component" value="Unassembled WGS sequence"/>
</dbReference>
<sequence>MDHTARPNILPETVTAAYIPQPITREDVVIAVLGVTGSGKSAFISQFCSGAAQEGHGLKSCTSEVRHYTCMLSPGQNLHLVDTPGFDDTTRSDTDILKDIALFLSTTYQRKIYLSGLIYLHRIIDPRVTGSIARNLRFFKKLCGDDSFQRIALVSTMWDRVDAQTGASREAELTSTGSFWGDMVARGSKVYRHDGSFDSASSILTQVLSASQRTVLHIQRQMVDQRRDLDQTDAGMELEAELLREKQRMQRELTEMKEEMEEAMRERDGEAAEALRKQQLDYEAKIRESDRQRENMRVGFEKMHAEKEKEMRKLVEKWNIEKKSIAREINEKQRLLESLAAQVERMGSQMQKDSERLQTAQRELEAAKKELSERREEYTRVARREREHGGTSGNAISTLFTVIGGTASSLALLFLL</sequence>
<protein>
    <submittedName>
        <fullName evidence="3">P-loop containing nucleoside triphosphate hydrolase protein</fullName>
    </submittedName>
</protein>
<dbReference type="InterPro" id="IPR027417">
    <property type="entry name" value="P-loop_NTPase"/>
</dbReference>